<evidence type="ECO:0000256" key="3">
    <source>
        <dbReference type="ARBA" id="ARBA00022723"/>
    </source>
</evidence>
<proteinExistence type="predicted"/>
<dbReference type="PANTHER" id="PTHR43409">
    <property type="entry name" value="ANAEROBIC MAGNESIUM-PROTOPORPHYRIN IX MONOMETHYL ESTER CYCLASE-RELATED"/>
    <property type="match status" value="1"/>
</dbReference>
<keyword evidence="3" id="KW-0479">Metal-binding</keyword>
<evidence type="ECO:0000313" key="8">
    <source>
        <dbReference type="Proteomes" id="UP001165481"/>
    </source>
</evidence>
<comment type="cofactor">
    <cofactor evidence="1">
        <name>[4Fe-4S] cluster</name>
        <dbReference type="ChEBI" id="CHEBI:49883"/>
    </cofactor>
</comment>
<dbReference type="InterPro" id="IPR051198">
    <property type="entry name" value="BchE-like"/>
</dbReference>
<accession>A0ABT7INX0</accession>
<dbReference type="SFLD" id="SFLDS00029">
    <property type="entry name" value="Radical_SAM"/>
    <property type="match status" value="1"/>
</dbReference>
<dbReference type="CDD" id="cd01335">
    <property type="entry name" value="Radical_SAM"/>
    <property type="match status" value="1"/>
</dbReference>
<evidence type="ECO:0000259" key="6">
    <source>
        <dbReference type="PROSITE" id="PS51918"/>
    </source>
</evidence>
<dbReference type="Gene3D" id="3.80.30.20">
    <property type="entry name" value="tm_1862 like domain"/>
    <property type="match status" value="1"/>
</dbReference>
<dbReference type="Proteomes" id="UP001165481">
    <property type="component" value="Unassembled WGS sequence"/>
</dbReference>
<dbReference type="InterPro" id="IPR007197">
    <property type="entry name" value="rSAM"/>
</dbReference>
<evidence type="ECO:0000256" key="5">
    <source>
        <dbReference type="ARBA" id="ARBA00023014"/>
    </source>
</evidence>
<sequence>MKFHGPIVRPYTDADSLFIEVTAGCTHNSCTFCNFYKDTPFRAAPVEQVEKDLQEASRAVPFATRIWASGGNPFCLSTRRLVQLGGLFKKYFPKARVSTYARIDDLFRKSVEDIREIREHGIDDVLIGVESGDDDVLKAVNKGYRAEDVIRECQKIEQAGLPFRIIYLGGLAGAGRLEESARKSAAVFNQIHPYYMYLTNVSVLPGTKLFGQMMRGEFSEATEKERLQEIRTLLAEMRNPIVVDTESAASSIYLKARLPEEKASVLRELDAFIARFSPEQERVLHARRARMLSV</sequence>
<keyword evidence="5" id="KW-0411">Iron-sulfur</keyword>
<keyword evidence="8" id="KW-1185">Reference proteome</keyword>
<dbReference type="PANTHER" id="PTHR43409:SF4">
    <property type="entry name" value="RADICAL SAM SUPERFAMILY PROTEIN"/>
    <property type="match status" value="1"/>
</dbReference>
<evidence type="ECO:0000256" key="2">
    <source>
        <dbReference type="ARBA" id="ARBA00022691"/>
    </source>
</evidence>
<name>A0ABT7INX0_9BURK</name>
<dbReference type="InterPro" id="IPR058240">
    <property type="entry name" value="rSAM_sf"/>
</dbReference>
<dbReference type="Pfam" id="PF04055">
    <property type="entry name" value="Radical_SAM"/>
    <property type="match status" value="1"/>
</dbReference>
<evidence type="ECO:0000313" key="7">
    <source>
        <dbReference type="EMBL" id="MDL2060087.1"/>
    </source>
</evidence>
<evidence type="ECO:0000256" key="1">
    <source>
        <dbReference type="ARBA" id="ARBA00001966"/>
    </source>
</evidence>
<organism evidence="7 8">
    <name type="scientific">Mesosutterella faecium</name>
    <dbReference type="NCBI Taxonomy" id="2925194"/>
    <lineage>
        <taxon>Bacteria</taxon>
        <taxon>Pseudomonadati</taxon>
        <taxon>Pseudomonadota</taxon>
        <taxon>Betaproteobacteria</taxon>
        <taxon>Burkholderiales</taxon>
        <taxon>Sutterellaceae</taxon>
        <taxon>Mesosutterella</taxon>
    </lineage>
</organism>
<evidence type="ECO:0000256" key="4">
    <source>
        <dbReference type="ARBA" id="ARBA00023004"/>
    </source>
</evidence>
<reference evidence="7" key="1">
    <citation type="submission" date="2023-03" db="EMBL/GenBank/DDBJ databases">
        <title>Mesosutterella sp. nov. isolated from porcine feces.</title>
        <authorList>
            <person name="Yu S."/>
        </authorList>
    </citation>
    <scope>NUCLEOTIDE SEQUENCE</scope>
    <source>
        <strain evidence="7">AGMB02718</strain>
    </source>
</reference>
<dbReference type="InterPro" id="IPR006638">
    <property type="entry name" value="Elp3/MiaA/NifB-like_rSAM"/>
</dbReference>
<dbReference type="SUPFAM" id="SSF102114">
    <property type="entry name" value="Radical SAM enzymes"/>
    <property type="match status" value="1"/>
</dbReference>
<protein>
    <submittedName>
        <fullName evidence="7">Radical SAM protein</fullName>
    </submittedName>
</protein>
<dbReference type="EMBL" id="JAKZJU020000001">
    <property type="protein sequence ID" value="MDL2060087.1"/>
    <property type="molecule type" value="Genomic_DNA"/>
</dbReference>
<dbReference type="RefSeq" id="WP_243377229.1">
    <property type="nucleotide sequence ID" value="NZ_JAKZJU020000001.1"/>
</dbReference>
<feature type="domain" description="Radical SAM core" evidence="6">
    <location>
        <begin position="11"/>
        <end position="240"/>
    </location>
</feature>
<keyword evidence="4" id="KW-0408">Iron</keyword>
<gene>
    <name evidence="7" type="ORF">MUN46_009090</name>
</gene>
<dbReference type="SMART" id="SM00729">
    <property type="entry name" value="Elp3"/>
    <property type="match status" value="1"/>
</dbReference>
<dbReference type="InterPro" id="IPR023404">
    <property type="entry name" value="rSAM_horseshoe"/>
</dbReference>
<dbReference type="SFLD" id="SFLDG01082">
    <property type="entry name" value="B12-binding_domain_containing"/>
    <property type="match status" value="1"/>
</dbReference>
<dbReference type="SFLD" id="SFLDG01095">
    <property type="entry name" value="Uncharacterised_Radical_SAM_Su"/>
    <property type="match status" value="1"/>
</dbReference>
<comment type="caution">
    <text evidence="7">The sequence shown here is derived from an EMBL/GenBank/DDBJ whole genome shotgun (WGS) entry which is preliminary data.</text>
</comment>
<keyword evidence="2" id="KW-0949">S-adenosyl-L-methionine</keyword>
<dbReference type="PROSITE" id="PS51918">
    <property type="entry name" value="RADICAL_SAM"/>
    <property type="match status" value="1"/>
</dbReference>